<gene>
    <name evidence="2" type="ORF">DPX39_080026800</name>
</gene>
<dbReference type="Proteomes" id="UP000266743">
    <property type="component" value="Chromosome 8"/>
</dbReference>
<dbReference type="PANTHER" id="PTHR48421">
    <property type="entry name" value="MYCBP-ASSOCIATED PROTEIN"/>
    <property type="match status" value="1"/>
</dbReference>
<name>A0A3L6L3M2_9TRYP</name>
<organism evidence="2">
    <name type="scientific">Trypanosoma brucei equiperdum</name>
    <dbReference type="NCBI Taxonomy" id="630700"/>
    <lineage>
        <taxon>Eukaryota</taxon>
        <taxon>Discoba</taxon>
        <taxon>Euglenozoa</taxon>
        <taxon>Kinetoplastea</taxon>
        <taxon>Metakinetoplastina</taxon>
        <taxon>Trypanosomatida</taxon>
        <taxon>Trypanosomatidae</taxon>
        <taxon>Trypanosoma</taxon>
    </lineage>
</organism>
<dbReference type="EMBL" id="QSBY01000008">
    <property type="protein sequence ID" value="RHW70718.1"/>
    <property type="molecule type" value="Genomic_DNA"/>
</dbReference>
<comment type="caution">
    <text evidence="2">The sequence shown here is derived from an EMBL/GenBank/DDBJ whole genome shotgun (WGS) entry which is preliminary data.</text>
</comment>
<feature type="region of interest" description="Disordered" evidence="1">
    <location>
        <begin position="332"/>
        <end position="407"/>
    </location>
</feature>
<dbReference type="PANTHER" id="PTHR48421:SF1">
    <property type="entry name" value="MYCBP-ASSOCIATED PROTEIN"/>
    <property type="match status" value="1"/>
</dbReference>
<evidence type="ECO:0000256" key="1">
    <source>
        <dbReference type="SAM" id="MobiDB-lite"/>
    </source>
</evidence>
<feature type="compositionally biased region" description="Basic and acidic residues" evidence="1">
    <location>
        <begin position="383"/>
        <end position="397"/>
    </location>
</feature>
<feature type="compositionally biased region" description="Polar residues" evidence="1">
    <location>
        <begin position="366"/>
        <end position="378"/>
    </location>
</feature>
<sequence length="834" mass="92753">MAHPVPPVNPYDPRDLQSKALQRWEEQQRVWANMEKNIRRRVPGKGRAAQLGGRNMEFAMYKKRLNIEKQFLLEGAVPPPELGGHNLWESTLRIHPGENAVRYVRMDKTEYPYPLYCKVADNRRNDADNQTNMRIVHPKERQLGVVKEQPQQPKSKDESISIIFPGKEYYSKQVARNISAIERQMPHFLVPRAYLEVCGKPPPWTFNTEEAAAAKKRAPPVAYHPPPASPSVTVSRTFSQQCGSQKKCSSLGEDDVAMAVTRPDVNSCTVDITEEAVGGPSLVISTTRILFFAEPGELSHGSVKIKNNGTTTVYYTWAPIQPVTELDDAITGNETRDEESGGDDGENSGTKNERSQTESDEGGATSARTSCDTVQVTAVPQWRSKERGEERGIRVDGEAVEQQTPRGEAKLSLRALATKSKESKTFFYLSAPLDGVILPDDEIIFPFSVRAAFAGRFTRHYELLMFPTMSRPLVVELCAFIRSPLPTLNALSDPVGEAIDAREGVNMQRQLLNTLVARESMYDASEIAKATKACIAASQAEEEAREAEITRWRLAWNDSTYMALRVPFNRDIYQRLNAMYGNIMRTMDECGRPLQHREWNGSVQTLQTKICGVRDAVCRNTLREAFNCLLRASVVCEQEREPLGLLLRRAAGVTAFSVLAHRVEQLDDSISYALGIRSRPVPLQSTVLPVIAMNQKSINNTNNQGALSGRANARQGSRARSGFTIQDNSAVLSVLTEEQANEAEAASQEAAIEPSVQEEYRARLFTGMRRLVGDAVEQLCAILDASRNSIEAACDLPLMGITVCTRAQDVRIIQCAEDLEVDTAVEAIVPKKRK</sequence>
<evidence type="ECO:0000313" key="2">
    <source>
        <dbReference type="EMBL" id="RHW70718.1"/>
    </source>
</evidence>
<accession>A0A3L6L3M2</accession>
<proteinExistence type="predicted"/>
<dbReference type="InterPro" id="IPR032707">
    <property type="entry name" value="MYCBPAP"/>
</dbReference>
<evidence type="ECO:0008006" key="3">
    <source>
        <dbReference type="Google" id="ProtNLM"/>
    </source>
</evidence>
<dbReference type="AlphaFoldDB" id="A0A3L6L3M2"/>
<reference evidence="2" key="1">
    <citation type="submission" date="2018-09" db="EMBL/GenBank/DDBJ databases">
        <title>whole genome sequence of T. equiperdum IVM-t1 strain.</title>
        <authorList>
            <person name="Suganuma K."/>
        </authorList>
    </citation>
    <scope>NUCLEOTIDE SEQUENCE [LARGE SCALE GENOMIC DNA]</scope>
    <source>
        <strain evidence="2">IVM-t1</strain>
    </source>
</reference>
<protein>
    <recommendedName>
        <fullName evidence="3">MYCBP-associated protein</fullName>
    </recommendedName>
</protein>